<dbReference type="SUPFAM" id="SSF53335">
    <property type="entry name" value="S-adenosyl-L-methionine-dependent methyltransferases"/>
    <property type="match status" value="1"/>
</dbReference>
<protein>
    <submittedName>
        <fullName evidence="2">Uncharacterized protein</fullName>
    </submittedName>
</protein>
<dbReference type="CDD" id="cd02440">
    <property type="entry name" value="AdoMet_MTases"/>
    <property type="match status" value="1"/>
</dbReference>
<feature type="compositionally biased region" description="Acidic residues" evidence="1">
    <location>
        <begin position="1"/>
        <end position="10"/>
    </location>
</feature>
<keyword evidence="3" id="KW-1185">Reference proteome</keyword>
<dbReference type="STRING" id="1316194.A0A1Q5SNQ2"/>
<sequence length="231" mass="26323">MSSDYGEDSDVTLLHSGTRPAVDSLTLTRVPLPAPPSYLPRPEEDPTENDSAYGEDSLLRDDTKTLASYITEYRYEFGRRDMADEYPGARVTGVDLSPIQPSFVPPNCTFEIDDMTMPWTYAPERFDFIHIRELFGSIPDWDAFFQQCYRALKPGGYIEVVEHSVTPVVDDATMGPGHFYRTWGKTVMQAGERFGKSFSIWEESADRLKRAGFEDVVEKRYKWPMNGYAPV</sequence>
<evidence type="ECO:0000313" key="3">
    <source>
        <dbReference type="Proteomes" id="UP000186955"/>
    </source>
</evidence>
<organism evidence="2 3">
    <name type="scientific">Penicillium subrubescens</name>
    <dbReference type="NCBI Taxonomy" id="1316194"/>
    <lineage>
        <taxon>Eukaryota</taxon>
        <taxon>Fungi</taxon>
        <taxon>Dikarya</taxon>
        <taxon>Ascomycota</taxon>
        <taxon>Pezizomycotina</taxon>
        <taxon>Eurotiomycetes</taxon>
        <taxon>Eurotiomycetidae</taxon>
        <taxon>Eurotiales</taxon>
        <taxon>Aspergillaceae</taxon>
        <taxon>Penicillium</taxon>
    </lineage>
</organism>
<accession>A0A1Q5SNQ2</accession>
<dbReference type="EMBL" id="MNBE01000773">
    <property type="protein sequence ID" value="OKO89556.1"/>
    <property type="molecule type" value="Genomic_DNA"/>
</dbReference>
<comment type="caution">
    <text evidence="2">The sequence shown here is derived from an EMBL/GenBank/DDBJ whole genome shotgun (WGS) entry which is preliminary data.</text>
</comment>
<dbReference type="Pfam" id="PF13489">
    <property type="entry name" value="Methyltransf_23"/>
    <property type="match status" value="1"/>
</dbReference>
<dbReference type="Proteomes" id="UP000186955">
    <property type="component" value="Unassembled WGS sequence"/>
</dbReference>
<feature type="region of interest" description="Disordered" evidence="1">
    <location>
        <begin position="1"/>
        <end position="57"/>
    </location>
</feature>
<evidence type="ECO:0000313" key="2">
    <source>
        <dbReference type="EMBL" id="OKO89556.1"/>
    </source>
</evidence>
<dbReference type="PANTHER" id="PTHR43591:SF105">
    <property type="entry name" value="METHYLTRANSFERASE DOMAIN-CONTAINING PROTEIN-RELATED"/>
    <property type="match status" value="1"/>
</dbReference>
<dbReference type="PANTHER" id="PTHR43591">
    <property type="entry name" value="METHYLTRANSFERASE"/>
    <property type="match status" value="1"/>
</dbReference>
<evidence type="ECO:0000256" key="1">
    <source>
        <dbReference type="SAM" id="MobiDB-lite"/>
    </source>
</evidence>
<dbReference type="GO" id="GO:0008168">
    <property type="term" value="F:methyltransferase activity"/>
    <property type="evidence" value="ECO:0007669"/>
    <property type="project" value="TreeGrafter"/>
</dbReference>
<gene>
    <name evidence="2" type="ORF">PENSUB_13622</name>
</gene>
<dbReference type="AlphaFoldDB" id="A0A1Q5SNQ2"/>
<dbReference type="Gene3D" id="3.40.50.150">
    <property type="entry name" value="Vaccinia Virus protein VP39"/>
    <property type="match status" value="1"/>
</dbReference>
<reference evidence="2 3" key="1">
    <citation type="submission" date="2016-10" db="EMBL/GenBank/DDBJ databases">
        <title>Genome sequence of the ascomycete fungus Penicillium subrubescens.</title>
        <authorList>
            <person name="De Vries R.P."/>
            <person name="Peng M."/>
            <person name="Dilokpimol A."/>
            <person name="Hilden K."/>
            <person name="Makela M.R."/>
            <person name="Grigoriev I."/>
            <person name="Riley R."/>
            <person name="Granchi Z."/>
        </authorList>
    </citation>
    <scope>NUCLEOTIDE SEQUENCE [LARGE SCALE GENOMIC DNA]</scope>
    <source>
        <strain evidence="2 3">CBS 132785</strain>
    </source>
</reference>
<dbReference type="InterPro" id="IPR029063">
    <property type="entry name" value="SAM-dependent_MTases_sf"/>
</dbReference>
<name>A0A1Q5SNQ2_9EURO</name>
<proteinExistence type="predicted"/>